<dbReference type="PANTHER" id="PTHR10302">
    <property type="entry name" value="SINGLE-STRANDED DNA-BINDING PROTEIN"/>
    <property type="match status" value="1"/>
</dbReference>
<keyword evidence="1 2" id="KW-0238">DNA-binding</keyword>
<organism evidence="5 6">
    <name type="scientific">Cardiobacterium valvarum F0432</name>
    <dbReference type="NCBI Taxonomy" id="797473"/>
    <lineage>
        <taxon>Bacteria</taxon>
        <taxon>Pseudomonadati</taxon>
        <taxon>Pseudomonadota</taxon>
        <taxon>Gammaproteobacteria</taxon>
        <taxon>Cardiobacteriales</taxon>
        <taxon>Cardiobacteriaceae</taxon>
        <taxon>Cardiobacterium</taxon>
    </lineage>
</organism>
<dbReference type="CDD" id="cd04496">
    <property type="entry name" value="SSB_OBF"/>
    <property type="match status" value="1"/>
</dbReference>
<protein>
    <recommendedName>
        <fullName evidence="3">Single-stranded DNA-binding protein</fullName>
    </recommendedName>
</protein>
<dbReference type="GO" id="GO:0003697">
    <property type="term" value="F:single-stranded DNA binding"/>
    <property type="evidence" value="ECO:0007669"/>
    <property type="project" value="InterPro"/>
</dbReference>
<accession>G9ZIX5</accession>
<feature type="region of interest" description="Disordered" evidence="4">
    <location>
        <begin position="120"/>
        <end position="224"/>
    </location>
</feature>
<name>G9ZIX5_9GAMM</name>
<dbReference type="EMBL" id="AGCM01000174">
    <property type="protein sequence ID" value="EHM50691.1"/>
    <property type="molecule type" value="Genomic_DNA"/>
</dbReference>
<proteinExistence type="predicted"/>
<reference evidence="5 6" key="1">
    <citation type="submission" date="2011-08" db="EMBL/GenBank/DDBJ databases">
        <authorList>
            <person name="Weinstock G."/>
            <person name="Sodergren E."/>
            <person name="Clifton S."/>
            <person name="Fulton L."/>
            <person name="Fulton B."/>
            <person name="Courtney L."/>
            <person name="Fronick C."/>
            <person name="Harrison M."/>
            <person name="Strong C."/>
            <person name="Farmer C."/>
            <person name="Delahaunty K."/>
            <person name="Markovic C."/>
            <person name="Hall O."/>
            <person name="Minx P."/>
            <person name="Tomlinson C."/>
            <person name="Mitreva M."/>
            <person name="Hou S."/>
            <person name="Chen J."/>
            <person name="Wollam A."/>
            <person name="Pepin K.H."/>
            <person name="Johnson M."/>
            <person name="Bhonagiri V."/>
            <person name="Zhang X."/>
            <person name="Suruliraj S."/>
            <person name="Warren W."/>
            <person name="Chinwalla A."/>
            <person name="Mardis E.R."/>
            <person name="Wilson R.K."/>
        </authorList>
    </citation>
    <scope>NUCLEOTIDE SEQUENCE [LARGE SCALE GENOMIC DNA]</scope>
    <source>
        <strain evidence="5 6">F0432</strain>
    </source>
</reference>
<dbReference type="RefSeq" id="WP_006986728.1">
    <property type="nucleotide sequence ID" value="NZ_JH417965.1"/>
</dbReference>
<dbReference type="GO" id="GO:0009295">
    <property type="term" value="C:nucleoid"/>
    <property type="evidence" value="ECO:0007669"/>
    <property type="project" value="TreeGrafter"/>
</dbReference>
<dbReference type="AlphaFoldDB" id="G9ZIX5"/>
<gene>
    <name evidence="5" type="ORF">HMPREF9080_02742</name>
</gene>
<comment type="caution">
    <text evidence="5">The sequence shown here is derived from an EMBL/GenBank/DDBJ whole genome shotgun (WGS) entry which is preliminary data.</text>
</comment>
<evidence type="ECO:0000313" key="5">
    <source>
        <dbReference type="EMBL" id="EHM50691.1"/>
    </source>
</evidence>
<evidence type="ECO:0000256" key="1">
    <source>
        <dbReference type="ARBA" id="ARBA00023125"/>
    </source>
</evidence>
<dbReference type="GO" id="GO:0006260">
    <property type="term" value="P:DNA replication"/>
    <property type="evidence" value="ECO:0007669"/>
    <property type="project" value="InterPro"/>
</dbReference>
<dbReference type="InterPro" id="IPR012340">
    <property type="entry name" value="NA-bd_OB-fold"/>
</dbReference>
<dbReference type="Proteomes" id="UP000004750">
    <property type="component" value="Unassembled WGS sequence"/>
</dbReference>
<evidence type="ECO:0000313" key="6">
    <source>
        <dbReference type="Proteomes" id="UP000004750"/>
    </source>
</evidence>
<dbReference type="STRING" id="797473.HMPREF9080_02742"/>
<dbReference type="InterPro" id="IPR011344">
    <property type="entry name" value="ssDNA-bd"/>
</dbReference>
<dbReference type="InterPro" id="IPR000424">
    <property type="entry name" value="Primosome_PriB/ssb"/>
</dbReference>
<dbReference type="PROSITE" id="PS50935">
    <property type="entry name" value="SSB"/>
    <property type="match status" value="1"/>
</dbReference>
<evidence type="ECO:0000256" key="4">
    <source>
        <dbReference type="SAM" id="MobiDB-lite"/>
    </source>
</evidence>
<dbReference type="Gene3D" id="2.40.50.140">
    <property type="entry name" value="Nucleic acid-binding proteins"/>
    <property type="match status" value="1"/>
</dbReference>
<dbReference type="NCBIfam" id="TIGR00621">
    <property type="entry name" value="ssb"/>
    <property type="match status" value="1"/>
</dbReference>
<dbReference type="SUPFAM" id="SSF50249">
    <property type="entry name" value="Nucleic acid-binding proteins"/>
    <property type="match status" value="1"/>
</dbReference>
<dbReference type="HOGENOM" id="CLU_1233201_0_0_6"/>
<dbReference type="Pfam" id="PF00436">
    <property type="entry name" value="SSB"/>
    <property type="match status" value="1"/>
</dbReference>
<sequence>MGAKITLNGNLGDDPRHGVTKNRLGEDLHWVSFSMRQPHWLREKEEVVDKGGFWINVSWFSRKAEVAATLLKKGAAVIVSGDLHVEYWTDQETGELRSGFKVNADEVSLDMRALISVTYRNRSFQGPQPQPNVGKIDGQRQLGGGPQQRNDQEHGPATAAPCDDNGFDADVPPEYLNEAPPQGEMDSPVSTSADDPRSSGKSSGKSKKAAAKPQSNVPDDDFPV</sequence>
<evidence type="ECO:0000256" key="3">
    <source>
        <dbReference type="RuleBase" id="RU000524"/>
    </source>
</evidence>
<dbReference type="PANTHER" id="PTHR10302:SF0">
    <property type="entry name" value="SINGLE-STRANDED DNA-BINDING PROTEIN, MITOCHONDRIAL"/>
    <property type="match status" value="1"/>
</dbReference>
<evidence type="ECO:0000256" key="2">
    <source>
        <dbReference type="PROSITE-ProRule" id="PRU00252"/>
    </source>
</evidence>
<dbReference type="NCBIfam" id="NF006039">
    <property type="entry name" value="PRK08182.1"/>
    <property type="match status" value="1"/>
</dbReference>